<feature type="compositionally biased region" description="Basic and acidic residues" evidence="1">
    <location>
        <begin position="82"/>
        <end position="97"/>
    </location>
</feature>
<feature type="compositionally biased region" description="Basic and acidic residues" evidence="1">
    <location>
        <begin position="108"/>
        <end position="120"/>
    </location>
</feature>
<gene>
    <name evidence="2" type="ORF">LIER_36324</name>
</gene>
<name>A0AAV3P4I0_LITER</name>
<dbReference type="PANTHER" id="PTHR33223">
    <property type="entry name" value="CCHC-TYPE DOMAIN-CONTAINING PROTEIN"/>
    <property type="match status" value="1"/>
</dbReference>
<accession>A0AAV3P4I0</accession>
<dbReference type="EMBL" id="BAABME010016560">
    <property type="protein sequence ID" value="GAA0146470.1"/>
    <property type="molecule type" value="Genomic_DNA"/>
</dbReference>
<feature type="compositionally biased region" description="Basic and acidic residues" evidence="1">
    <location>
        <begin position="59"/>
        <end position="73"/>
    </location>
</feature>
<sequence length="388" mass="44611">MGAHHSLLHASDQASDSTRSQERRRRPNLVKHKEWLYHDRGSSNSNYSPSRTHQRARSHSSDSHTRKPSDKYGYDLTTSDISPERSPRRENQPDHKGVVTSQSLKQQSYKDKKRERDRRPLRQPPGHAPSTRRDAGGSSNVDLQNQVDELKSLLKDISPGQGPVKHNTLLPFSERLRHSKMPVGFRMPKFKTFSGFGNSRNHLKLFDSQLSFSASDDEVYARAFPSSLSKQAFKWFHKLPPNSIDGWQDVGKEADRRRTSSIPQEGTHVGSLAETQRKRILQKTSIEIPSKREGTIRKPLEPMFTNYAPLRTIVGRVYAQVEDKRIFSRPQRIKVPPNRRDQNKYCEYHKDHGHDTNECRTLKAEIERLIRRGQLKEFVKAGQGVSAL</sequence>
<comment type="caution">
    <text evidence="2">The sequence shown here is derived from an EMBL/GenBank/DDBJ whole genome shotgun (WGS) entry which is preliminary data.</text>
</comment>
<evidence type="ECO:0000313" key="2">
    <source>
        <dbReference type="EMBL" id="GAA0146470.1"/>
    </source>
</evidence>
<feature type="compositionally biased region" description="Basic and acidic residues" evidence="1">
    <location>
        <begin position="31"/>
        <end position="41"/>
    </location>
</feature>
<feature type="region of interest" description="Disordered" evidence="1">
    <location>
        <begin position="1"/>
        <end position="141"/>
    </location>
</feature>
<proteinExistence type="predicted"/>
<feature type="compositionally biased region" description="Polar residues" evidence="1">
    <location>
        <begin position="42"/>
        <end position="51"/>
    </location>
</feature>
<reference evidence="2 3" key="1">
    <citation type="submission" date="2024-01" db="EMBL/GenBank/DDBJ databases">
        <title>The complete chloroplast genome sequence of Lithospermum erythrorhizon: insights into the phylogenetic relationship among Boraginaceae species and the maternal lineages of purple gromwells.</title>
        <authorList>
            <person name="Okada T."/>
            <person name="Watanabe K."/>
        </authorList>
    </citation>
    <scope>NUCLEOTIDE SEQUENCE [LARGE SCALE GENOMIC DNA]</scope>
</reference>
<evidence type="ECO:0000313" key="3">
    <source>
        <dbReference type="Proteomes" id="UP001454036"/>
    </source>
</evidence>
<evidence type="ECO:0008006" key="4">
    <source>
        <dbReference type="Google" id="ProtNLM"/>
    </source>
</evidence>
<dbReference type="PANTHER" id="PTHR33223:SF10">
    <property type="entry name" value="AMINOTRANSFERASE-LIKE PLANT MOBILE DOMAIN-CONTAINING PROTEIN"/>
    <property type="match status" value="1"/>
</dbReference>
<protein>
    <recommendedName>
        <fullName evidence="4">Retrotransposon gag domain-containing protein</fullName>
    </recommendedName>
</protein>
<dbReference type="AlphaFoldDB" id="A0AAV3P4I0"/>
<evidence type="ECO:0000256" key="1">
    <source>
        <dbReference type="SAM" id="MobiDB-lite"/>
    </source>
</evidence>
<dbReference type="Proteomes" id="UP001454036">
    <property type="component" value="Unassembled WGS sequence"/>
</dbReference>
<organism evidence="2 3">
    <name type="scientific">Lithospermum erythrorhizon</name>
    <name type="common">Purple gromwell</name>
    <name type="synonym">Lithospermum officinale var. erythrorhizon</name>
    <dbReference type="NCBI Taxonomy" id="34254"/>
    <lineage>
        <taxon>Eukaryota</taxon>
        <taxon>Viridiplantae</taxon>
        <taxon>Streptophyta</taxon>
        <taxon>Embryophyta</taxon>
        <taxon>Tracheophyta</taxon>
        <taxon>Spermatophyta</taxon>
        <taxon>Magnoliopsida</taxon>
        <taxon>eudicotyledons</taxon>
        <taxon>Gunneridae</taxon>
        <taxon>Pentapetalae</taxon>
        <taxon>asterids</taxon>
        <taxon>lamiids</taxon>
        <taxon>Boraginales</taxon>
        <taxon>Boraginaceae</taxon>
        <taxon>Boraginoideae</taxon>
        <taxon>Lithospermeae</taxon>
        <taxon>Lithospermum</taxon>
    </lineage>
</organism>
<keyword evidence="3" id="KW-1185">Reference proteome</keyword>